<evidence type="ECO:0000313" key="9">
    <source>
        <dbReference type="Proteomes" id="UP001287059"/>
    </source>
</evidence>
<feature type="domain" description="N-acetyltransferase" evidence="7">
    <location>
        <begin position="1"/>
        <end position="166"/>
    </location>
</feature>
<evidence type="ECO:0000256" key="3">
    <source>
        <dbReference type="ARBA" id="ARBA00022679"/>
    </source>
</evidence>
<comment type="catalytic activity">
    <reaction evidence="5">
        <text>glycyl-tRNA(Gly) + acetyl-CoA = N-acetylglycyl-tRNA(Gly) + CoA + H(+)</text>
        <dbReference type="Rhea" id="RHEA:81867"/>
        <dbReference type="Rhea" id="RHEA-COMP:9683"/>
        <dbReference type="Rhea" id="RHEA-COMP:19766"/>
        <dbReference type="ChEBI" id="CHEBI:15378"/>
        <dbReference type="ChEBI" id="CHEBI:57287"/>
        <dbReference type="ChEBI" id="CHEBI:57288"/>
        <dbReference type="ChEBI" id="CHEBI:78522"/>
        <dbReference type="ChEBI" id="CHEBI:232036"/>
    </reaction>
</comment>
<sequence length="174" mass="18530">MTLQAPVPLDRGHDLSSFSSGVPASDDWVKRRALPNQDSGATRTFVTCKDDKVVAYYALASGGVIASHVPGRFRRNMPDPAPGAILARLAIDTSCQRQGIGRALVQDAARRVMNAAGSLGIRGILVHAISDEARSYYTALGFDPSPLDPMTLVISLADLREAIRPKEQSTGKSG</sequence>
<comment type="caution">
    <text evidence="8">The sequence shown here is derived from an EMBL/GenBank/DDBJ whole genome shotgun (WGS) entry which is preliminary data.</text>
</comment>
<keyword evidence="3" id="KW-0808">Transferase</keyword>
<accession>A0ABU4XZW7</accession>
<dbReference type="SUPFAM" id="SSF55729">
    <property type="entry name" value="Acyl-CoA N-acyltransferases (Nat)"/>
    <property type="match status" value="1"/>
</dbReference>
<organism evidence="8 9">
    <name type="scientific">Mesorhizobium album</name>
    <dbReference type="NCBI Taxonomy" id="3072314"/>
    <lineage>
        <taxon>Bacteria</taxon>
        <taxon>Pseudomonadati</taxon>
        <taxon>Pseudomonadota</taxon>
        <taxon>Alphaproteobacteria</taxon>
        <taxon>Hyphomicrobiales</taxon>
        <taxon>Phyllobacteriaceae</taxon>
        <taxon>Mesorhizobium</taxon>
    </lineage>
</organism>
<dbReference type="PANTHER" id="PTHR36449:SF1">
    <property type="entry name" value="ACETYLTRANSFERASE"/>
    <property type="match status" value="1"/>
</dbReference>
<evidence type="ECO:0000256" key="6">
    <source>
        <dbReference type="SAM" id="MobiDB-lite"/>
    </source>
</evidence>
<keyword evidence="1" id="KW-0678">Repressor</keyword>
<evidence type="ECO:0000256" key="4">
    <source>
        <dbReference type="ARBA" id="ARBA00023315"/>
    </source>
</evidence>
<keyword evidence="2" id="KW-1277">Toxin-antitoxin system</keyword>
<evidence type="ECO:0000256" key="2">
    <source>
        <dbReference type="ARBA" id="ARBA00022649"/>
    </source>
</evidence>
<dbReference type="EMBL" id="JAVIIW010000011">
    <property type="protein sequence ID" value="MDX8479212.1"/>
    <property type="molecule type" value="Genomic_DNA"/>
</dbReference>
<keyword evidence="4" id="KW-0012">Acyltransferase</keyword>
<keyword evidence="9" id="KW-1185">Reference proteome</keyword>
<gene>
    <name evidence="8" type="ORF">RFN28_12090</name>
</gene>
<dbReference type="CDD" id="cd04301">
    <property type="entry name" value="NAT_SF"/>
    <property type="match status" value="1"/>
</dbReference>
<dbReference type="Pfam" id="PF13508">
    <property type="entry name" value="Acetyltransf_7"/>
    <property type="match status" value="1"/>
</dbReference>
<reference evidence="8 9" key="1">
    <citation type="submission" date="2023-08" db="EMBL/GenBank/DDBJ databases">
        <title>Implementing the SeqCode for naming new Mesorhizobium species isolated from Vachellia karroo root nodules.</title>
        <authorList>
            <person name="Van Lill M."/>
        </authorList>
    </citation>
    <scope>NUCLEOTIDE SEQUENCE [LARGE SCALE GENOMIC DNA]</scope>
    <source>
        <strain evidence="8 9">VK24D</strain>
    </source>
</reference>
<evidence type="ECO:0000259" key="7">
    <source>
        <dbReference type="PROSITE" id="PS51186"/>
    </source>
</evidence>
<protein>
    <submittedName>
        <fullName evidence="8">GNAT family N-acetyltransferase</fullName>
    </submittedName>
</protein>
<dbReference type="InterPro" id="IPR016181">
    <property type="entry name" value="Acyl_CoA_acyltransferase"/>
</dbReference>
<evidence type="ECO:0000256" key="5">
    <source>
        <dbReference type="ARBA" id="ARBA00049880"/>
    </source>
</evidence>
<dbReference type="Gene3D" id="3.40.630.30">
    <property type="match status" value="1"/>
</dbReference>
<dbReference type="PROSITE" id="PS51186">
    <property type="entry name" value="GNAT"/>
    <property type="match status" value="1"/>
</dbReference>
<dbReference type="Proteomes" id="UP001287059">
    <property type="component" value="Unassembled WGS sequence"/>
</dbReference>
<dbReference type="RefSeq" id="WP_320287569.1">
    <property type="nucleotide sequence ID" value="NZ_JAVIIW010000011.1"/>
</dbReference>
<dbReference type="PANTHER" id="PTHR36449">
    <property type="entry name" value="ACETYLTRANSFERASE-RELATED"/>
    <property type="match status" value="1"/>
</dbReference>
<proteinExistence type="predicted"/>
<evidence type="ECO:0000256" key="1">
    <source>
        <dbReference type="ARBA" id="ARBA00022491"/>
    </source>
</evidence>
<dbReference type="InterPro" id="IPR000182">
    <property type="entry name" value="GNAT_dom"/>
</dbReference>
<name>A0ABU4XZW7_9HYPH</name>
<feature type="region of interest" description="Disordered" evidence="6">
    <location>
        <begin position="1"/>
        <end position="23"/>
    </location>
</feature>
<evidence type="ECO:0000313" key="8">
    <source>
        <dbReference type="EMBL" id="MDX8479212.1"/>
    </source>
</evidence>